<proteinExistence type="predicted"/>
<dbReference type="EMBL" id="CAXAMN010010224">
    <property type="protein sequence ID" value="CAK9031189.1"/>
    <property type="molecule type" value="Genomic_DNA"/>
</dbReference>
<organism evidence="1 2">
    <name type="scientific">Durusdinium trenchii</name>
    <dbReference type="NCBI Taxonomy" id="1381693"/>
    <lineage>
        <taxon>Eukaryota</taxon>
        <taxon>Sar</taxon>
        <taxon>Alveolata</taxon>
        <taxon>Dinophyceae</taxon>
        <taxon>Suessiales</taxon>
        <taxon>Symbiodiniaceae</taxon>
        <taxon>Durusdinium</taxon>
    </lineage>
</organism>
<comment type="caution">
    <text evidence="1">The sequence shown here is derived from an EMBL/GenBank/DDBJ whole genome shotgun (WGS) entry which is preliminary data.</text>
</comment>
<evidence type="ECO:0000313" key="2">
    <source>
        <dbReference type="Proteomes" id="UP001642484"/>
    </source>
</evidence>
<dbReference type="Proteomes" id="UP001642484">
    <property type="component" value="Unassembled WGS sequence"/>
</dbReference>
<reference evidence="1 2" key="1">
    <citation type="submission" date="2024-02" db="EMBL/GenBank/DDBJ databases">
        <authorList>
            <person name="Chen Y."/>
            <person name="Shah S."/>
            <person name="Dougan E. K."/>
            <person name="Thang M."/>
            <person name="Chan C."/>
        </authorList>
    </citation>
    <scope>NUCLEOTIDE SEQUENCE [LARGE SCALE GENOMIC DNA]</scope>
</reference>
<evidence type="ECO:0000313" key="1">
    <source>
        <dbReference type="EMBL" id="CAK9031189.1"/>
    </source>
</evidence>
<sequence length="284" mass="31757">MGACEQLELEICSHRGLLSGNIQPRLLTLQRLETLVVQERIRCADLDLSELNSTTRVGHPADLADLDASQAVTFPELLKVLQDYPPRFFALELKKEPMDREQLVSLLERLRAGGLPWQSIGVWYLPQDLPLFEQLHRDQHPETLGIMAVFDRPWRGAPAGSTMSLEMAERSGIPVLGMSIHVSSELLTEAQRRGLAVAAFGVNSEEDLLKAAAGGVRWVLSDEPLRMRQAVMQLRSNLGCDQQWNIWILILIALAATACVLRPPWRLSALVVLPILLGCRLREH</sequence>
<dbReference type="PROSITE" id="PS00018">
    <property type="entry name" value="EF_HAND_1"/>
    <property type="match status" value="1"/>
</dbReference>
<dbReference type="InterPro" id="IPR017946">
    <property type="entry name" value="PLC-like_Pdiesterase_TIM-brl"/>
</dbReference>
<protein>
    <recommendedName>
        <fullName evidence="3">Glycerophosphodiester phosphodiesterase</fullName>
    </recommendedName>
</protein>
<gene>
    <name evidence="1" type="ORF">CCMP2556_LOCUS18187</name>
</gene>
<dbReference type="Gene3D" id="3.20.20.190">
    <property type="entry name" value="Phosphatidylinositol (PI) phosphodiesterase"/>
    <property type="match status" value="1"/>
</dbReference>
<name>A0ABP0KXU3_9DINO</name>
<accession>A0ABP0KXU3</accession>
<keyword evidence="2" id="KW-1185">Reference proteome</keyword>
<dbReference type="SUPFAM" id="SSF51695">
    <property type="entry name" value="PLC-like phosphodiesterases"/>
    <property type="match status" value="1"/>
</dbReference>
<dbReference type="InterPro" id="IPR018247">
    <property type="entry name" value="EF_Hand_1_Ca_BS"/>
</dbReference>
<evidence type="ECO:0008006" key="3">
    <source>
        <dbReference type="Google" id="ProtNLM"/>
    </source>
</evidence>